<organism evidence="2">
    <name type="scientific">bioreactor metagenome</name>
    <dbReference type="NCBI Taxonomy" id="1076179"/>
    <lineage>
        <taxon>unclassified sequences</taxon>
        <taxon>metagenomes</taxon>
        <taxon>ecological metagenomes</taxon>
    </lineage>
</organism>
<dbReference type="PANTHER" id="PTHR37291:SF1">
    <property type="entry name" value="TYPE IV METHYL-DIRECTED RESTRICTION ENZYME ECOKMCRB SUBUNIT"/>
    <property type="match status" value="1"/>
</dbReference>
<dbReference type="AlphaFoldDB" id="A0A644TNV7"/>
<dbReference type="SUPFAM" id="SSF52540">
    <property type="entry name" value="P-loop containing nucleoside triphosphate hydrolases"/>
    <property type="match status" value="1"/>
</dbReference>
<reference evidence="2" key="1">
    <citation type="submission" date="2019-08" db="EMBL/GenBank/DDBJ databases">
        <authorList>
            <person name="Kucharzyk K."/>
            <person name="Murdoch R.W."/>
            <person name="Higgins S."/>
            <person name="Loffler F."/>
        </authorList>
    </citation>
    <scope>NUCLEOTIDE SEQUENCE</scope>
</reference>
<name>A0A644TNV7_9ZZZZ</name>
<dbReference type="PANTHER" id="PTHR37291">
    <property type="entry name" value="5-METHYLCYTOSINE-SPECIFIC RESTRICTION ENZYME B"/>
    <property type="match status" value="1"/>
</dbReference>
<dbReference type="EMBL" id="VSSQ01000042">
    <property type="protein sequence ID" value="MPL68668.1"/>
    <property type="molecule type" value="Genomic_DNA"/>
</dbReference>
<evidence type="ECO:0000259" key="1">
    <source>
        <dbReference type="Pfam" id="PF07728"/>
    </source>
</evidence>
<gene>
    <name evidence="2" type="ORF">SDC9_14396</name>
</gene>
<feature type="domain" description="ATPase dynein-related AAA" evidence="1">
    <location>
        <begin position="529"/>
        <end position="649"/>
    </location>
</feature>
<comment type="caution">
    <text evidence="2">The sequence shown here is derived from an EMBL/GenBank/DDBJ whole genome shotgun (WGS) entry which is preliminary data.</text>
</comment>
<dbReference type="GO" id="GO:0005524">
    <property type="term" value="F:ATP binding"/>
    <property type="evidence" value="ECO:0007669"/>
    <property type="project" value="InterPro"/>
</dbReference>
<dbReference type="InterPro" id="IPR052934">
    <property type="entry name" value="Methyl-DNA_Rec/Restrict_Enz"/>
</dbReference>
<dbReference type="InterPro" id="IPR011704">
    <property type="entry name" value="ATPase_dyneun-rel_AAA"/>
</dbReference>
<dbReference type="InterPro" id="IPR027417">
    <property type="entry name" value="P-loop_NTPase"/>
</dbReference>
<proteinExistence type="predicted"/>
<dbReference type="Gene3D" id="3.40.50.300">
    <property type="entry name" value="P-loop containing nucleotide triphosphate hydrolases"/>
    <property type="match status" value="1"/>
</dbReference>
<sequence length="784" mass="92657">MNKILEGFEFYKKIQGTKYSKGMDEISTPLSEFRSSLGKFTDKIFIEDNGFIQVRNGKGNWLKTNGTTISEYMWNRYKPLEDNSTLVIYFNASTKPNEGFFISIGLIDDKLTDFEKDNKYEIYDYLEEECKKINEIGFLRKNTGWGERVFSIENLDNFSSLNYNSLLNKLKNVYNNTYTKFYKNADIDDKLYKYFEEKKNDKSQGRYVYSITKYLVDNYKEENYIDRDTIENNIPHDKMGKNILNDFSQRITKPGWHDHIVMSKIITWSSNDDINYNIYGDIDINLHNSTNAGETKLKYKIVDSQIDKLINIFKLLEKENDISFQNEEIKENSIMQKQPLNKILYGPPGTGKTHKLEKEYFNLFTESYQIQSKAEFLLELVKKSTWWQVIAAILLEKNGQTVNEIFEHELFQFKNKTSNTNSPKQTIWAQLQIHTKEECEFVKYKNKSLPYIFDKSKDGIWTIDTSIIENEASEVIDLYNQYKNFEEKKVKKDNYVFCTFHQSYGYEEFIEGIKPIFSDDESAELKYNIEKGLFYVACQKALNLTGFNGTLNEFCKLSKEERKPYFDNSDSKYAIMIDEINRGNISKIFGELITLIEDTKRLGSKDELIIELPYSKEKFGVPSNLYIIGTMNTADRSIALMDTALRRRFHFEEMMPNLDVVKSITVENIEIYKLLDNINKRIEYLYDRDHTIGHAYFMGLENVNENKKKIELDNIFRNKIIPLLQEYFYDDWEKIRMVLGDGFIKKQKFESSIFDEEFRNTDYIEDEKFKYTIAEDFDYSKLGK</sequence>
<evidence type="ECO:0000313" key="2">
    <source>
        <dbReference type="EMBL" id="MPL68668.1"/>
    </source>
</evidence>
<dbReference type="Pfam" id="PF07728">
    <property type="entry name" value="AAA_5"/>
    <property type="match status" value="1"/>
</dbReference>
<accession>A0A644TNV7</accession>
<protein>
    <recommendedName>
        <fullName evidence="1">ATPase dynein-related AAA domain-containing protein</fullName>
    </recommendedName>
</protein>
<dbReference type="GO" id="GO:0016887">
    <property type="term" value="F:ATP hydrolysis activity"/>
    <property type="evidence" value="ECO:0007669"/>
    <property type="project" value="InterPro"/>
</dbReference>